<dbReference type="PANTHER" id="PTHR47331">
    <property type="entry name" value="PHD-TYPE DOMAIN-CONTAINING PROTEIN"/>
    <property type="match status" value="1"/>
</dbReference>
<dbReference type="Proteomes" id="UP000054721">
    <property type="component" value="Unassembled WGS sequence"/>
</dbReference>
<name>A0A0V1KIK3_9BILA</name>
<comment type="caution">
    <text evidence="1">The sequence shown here is derived from an EMBL/GenBank/DDBJ whole genome shotgun (WGS) entry which is preliminary data.</text>
</comment>
<keyword evidence="2" id="KW-1185">Reference proteome</keyword>
<reference evidence="1 2" key="1">
    <citation type="submission" date="2015-05" db="EMBL/GenBank/DDBJ databases">
        <title>Evolution of Trichinella species and genotypes.</title>
        <authorList>
            <person name="Korhonen P.K."/>
            <person name="Edoardo P."/>
            <person name="Giuseppe L.R."/>
            <person name="Gasser R.B."/>
        </authorList>
    </citation>
    <scope>NUCLEOTIDE SEQUENCE [LARGE SCALE GENOMIC DNA]</scope>
    <source>
        <strain evidence="1">ISS10</strain>
    </source>
</reference>
<evidence type="ECO:0000313" key="1">
    <source>
        <dbReference type="EMBL" id="KRZ47113.1"/>
    </source>
</evidence>
<accession>A0A0V1KIK3</accession>
<gene>
    <name evidence="1" type="ORF">T02_15025</name>
</gene>
<dbReference type="AlphaFoldDB" id="A0A0V1KIK3"/>
<organism evidence="1 2">
    <name type="scientific">Trichinella nativa</name>
    <dbReference type="NCBI Taxonomy" id="6335"/>
    <lineage>
        <taxon>Eukaryota</taxon>
        <taxon>Metazoa</taxon>
        <taxon>Ecdysozoa</taxon>
        <taxon>Nematoda</taxon>
        <taxon>Enoplea</taxon>
        <taxon>Dorylaimia</taxon>
        <taxon>Trichinellida</taxon>
        <taxon>Trichinellidae</taxon>
        <taxon>Trichinella</taxon>
    </lineage>
</organism>
<dbReference type="OrthoDB" id="5920525at2759"/>
<proteinExistence type="predicted"/>
<evidence type="ECO:0000313" key="2">
    <source>
        <dbReference type="Proteomes" id="UP000054721"/>
    </source>
</evidence>
<dbReference type="PANTHER" id="PTHR47331:SF1">
    <property type="entry name" value="GAG-LIKE PROTEIN"/>
    <property type="match status" value="1"/>
</dbReference>
<dbReference type="EMBL" id="JYDW01001367">
    <property type="protein sequence ID" value="KRZ47113.1"/>
    <property type="molecule type" value="Genomic_DNA"/>
</dbReference>
<sequence length="91" mass="10650">MIPPSQKCIPRRIIERVENKCEIEGKTRCLPQHMTLTKGRIVFGASAHFGRTSLNRQLDTGPSLQRDLVRILLRFRRHRIDVHADESRMFL</sequence>
<protein>
    <submittedName>
        <fullName evidence="1">Uncharacterized protein</fullName>
    </submittedName>
</protein>